<name>A0ABT9AHT9_9BACT</name>
<comment type="caution">
    <text evidence="1">The sequence shown here is derived from an EMBL/GenBank/DDBJ whole genome shotgun (WGS) entry which is preliminary data.</text>
</comment>
<dbReference type="RefSeq" id="WP_305013593.1">
    <property type="nucleotide sequence ID" value="NZ_JAUQSX010000013.1"/>
</dbReference>
<evidence type="ECO:0000313" key="1">
    <source>
        <dbReference type="EMBL" id="MDO7848927.1"/>
    </source>
</evidence>
<organism evidence="1 2">
    <name type="scientific">Hymenobacter mellowenesis</name>
    <dbReference type="NCBI Taxonomy" id="3063995"/>
    <lineage>
        <taxon>Bacteria</taxon>
        <taxon>Pseudomonadati</taxon>
        <taxon>Bacteroidota</taxon>
        <taxon>Cytophagia</taxon>
        <taxon>Cytophagales</taxon>
        <taxon>Hymenobacteraceae</taxon>
        <taxon>Hymenobacter</taxon>
    </lineage>
</organism>
<gene>
    <name evidence="1" type="ORF">Q5H92_21355</name>
</gene>
<evidence type="ECO:0000313" key="2">
    <source>
        <dbReference type="Proteomes" id="UP001167796"/>
    </source>
</evidence>
<dbReference type="EMBL" id="JAUQSX010000013">
    <property type="protein sequence ID" value="MDO7848927.1"/>
    <property type="molecule type" value="Genomic_DNA"/>
</dbReference>
<accession>A0ABT9AHT9</accession>
<dbReference type="Proteomes" id="UP001167796">
    <property type="component" value="Unassembled WGS sequence"/>
</dbReference>
<protein>
    <submittedName>
        <fullName evidence="1">Uncharacterized protein</fullName>
    </submittedName>
</protein>
<reference evidence="1" key="1">
    <citation type="submission" date="2023-07" db="EMBL/GenBank/DDBJ databases">
        <authorList>
            <person name="Kim M.K."/>
        </authorList>
    </citation>
    <scope>NUCLEOTIDE SEQUENCE</scope>
    <source>
        <strain evidence="1">M29</strain>
    </source>
</reference>
<sequence>MRPELERLRLIEQQLLNGPATLPAKDWQLRLLLDGELAADTAAQQQLYQGLRLAGRRQLRRELAGIHARLYGPPASPWARLWQQLKPW</sequence>
<keyword evidence="2" id="KW-1185">Reference proteome</keyword>
<proteinExistence type="predicted"/>